<reference evidence="2" key="1">
    <citation type="journal article" date="2020" name="New Phytol.">
        <title>Comparative genomics reveals dynamic genome evolution in host specialist ectomycorrhizal fungi.</title>
        <authorList>
            <person name="Lofgren L.A."/>
            <person name="Nguyen N.H."/>
            <person name="Vilgalys R."/>
            <person name="Ruytinx J."/>
            <person name="Liao H.L."/>
            <person name="Branco S."/>
            <person name="Kuo A."/>
            <person name="LaButti K."/>
            <person name="Lipzen A."/>
            <person name="Andreopoulos W."/>
            <person name="Pangilinan J."/>
            <person name="Riley R."/>
            <person name="Hundley H."/>
            <person name="Na H."/>
            <person name="Barry K."/>
            <person name="Grigoriev I.V."/>
            <person name="Stajich J.E."/>
            <person name="Kennedy P.G."/>
        </authorList>
    </citation>
    <scope>NUCLEOTIDE SEQUENCE</scope>
    <source>
        <strain evidence="2">DOB743</strain>
    </source>
</reference>
<evidence type="ECO:0000313" key="3">
    <source>
        <dbReference type="Proteomes" id="UP000714275"/>
    </source>
</evidence>
<comment type="caution">
    <text evidence="2">The sequence shown here is derived from an EMBL/GenBank/DDBJ whole genome shotgun (WGS) entry which is preliminary data.</text>
</comment>
<feature type="domain" description="KOW" evidence="1">
    <location>
        <begin position="200"/>
        <end position="227"/>
    </location>
</feature>
<organism evidence="2 3">
    <name type="scientific">Suillus placidus</name>
    <dbReference type="NCBI Taxonomy" id="48579"/>
    <lineage>
        <taxon>Eukaryota</taxon>
        <taxon>Fungi</taxon>
        <taxon>Dikarya</taxon>
        <taxon>Basidiomycota</taxon>
        <taxon>Agaricomycotina</taxon>
        <taxon>Agaricomycetes</taxon>
        <taxon>Agaricomycetidae</taxon>
        <taxon>Boletales</taxon>
        <taxon>Suillineae</taxon>
        <taxon>Suillaceae</taxon>
        <taxon>Suillus</taxon>
    </lineage>
</organism>
<gene>
    <name evidence="2" type="ORF">EV702DRAFT_1044479</name>
</gene>
<evidence type="ECO:0000259" key="1">
    <source>
        <dbReference type="SMART" id="SM00739"/>
    </source>
</evidence>
<sequence>MERFPIKGAKVRKCFVPYIILKGPWRGTYHTNDSKKWFIILYYTYTRGDLLWCSSEAAVKWGGELDTFCIKPGSRWDKSFLKSTVVAFSMQFLHAGNWAKVIKGDLSSEVGKVTSTDHTDIERMFWIGDMVRVVAGQYFGVEGHIIEMVDDIFCLCQDVSKEEVKVEVSKYYLDQRSLTHTWQARPPTQQLFTPPTDVELIQIGDCVEVLVGEHIDKCGIVHWLPKGGDCLWFQDGTLYIPVPIAVVRRTHLPYLQTLQFTKDKGYDVKPGDIDIGQKVFIIGGDRKGYRATLYSLSVEKCTIALHGQQRTTIPLQNVATRYGRRLNSAMLKGIDMLSFYPGTSSSAWTNWTTSPEDQACSPLPSINPSSLTADPKSWTVDTLDNIDSQSEKLKEGPLAWLMTKEFCSKFTMYHMMLKVSPSFMRGRLHNQFVSTACPDPFLCLNGPAPEGCVAVFCSLNGAGAAIQHYHIPITDLSPAPPRKKNQERIVLDGSHRSSISTIAKCNLKKNTVDIAVTPSTLVNLRFDQICLLEKSCATM</sequence>
<dbReference type="Gene3D" id="2.30.30.30">
    <property type="match status" value="1"/>
</dbReference>
<dbReference type="Proteomes" id="UP000714275">
    <property type="component" value="Unassembled WGS sequence"/>
</dbReference>
<name>A0A9P6ZY92_9AGAM</name>
<feature type="domain" description="KOW" evidence="1">
    <location>
        <begin position="124"/>
        <end position="151"/>
    </location>
</feature>
<accession>A0A9P6ZY92</accession>
<protein>
    <recommendedName>
        <fullName evidence="1">KOW domain-containing protein</fullName>
    </recommendedName>
</protein>
<dbReference type="SMART" id="SM00739">
    <property type="entry name" value="KOW"/>
    <property type="match status" value="4"/>
</dbReference>
<dbReference type="InterPro" id="IPR005824">
    <property type="entry name" value="KOW"/>
</dbReference>
<evidence type="ECO:0000313" key="2">
    <source>
        <dbReference type="EMBL" id="KAG1778618.1"/>
    </source>
</evidence>
<dbReference type="EMBL" id="JABBWD010000015">
    <property type="protein sequence ID" value="KAG1778618.1"/>
    <property type="molecule type" value="Genomic_DNA"/>
</dbReference>
<feature type="domain" description="KOW" evidence="1">
    <location>
        <begin position="272"/>
        <end position="299"/>
    </location>
</feature>
<feature type="domain" description="KOW" evidence="1">
    <location>
        <begin position="92"/>
        <end position="119"/>
    </location>
</feature>
<dbReference type="OrthoDB" id="2671396at2759"/>
<dbReference type="SUPFAM" id="SSF50104">
    <property type="entry name" value="Translation proteins SH3-like domain"/>
    <property type="match status" value="1"/>
</dbReference>
<dbReference type="InterPro" id="IPR008991">
    <property type="entry name" value="Translation_prot_SH3-like_sf"/>
</dbReference>
<proteinExistence type="predicted"/>
<dbReference type="InterPro" id="IPR014722">
    <property type="entry name" value="Rib_uL2_dom2"/>
</dbReference>
<keyword evidence="3" id="KW-1185">Reference proteome</keyword>
<dbReference type="AlphaFoldDB" id="A0A9P6ZY92"/>